<feature type="transmembrane region" description="Helical" evidence="2">
    <location>
        <begin position="2113"/>
        <end position="2136"/>
    </location>
</feature>
<dbReference type="InterPro" id="IPR052994">
    <property type="entry name" value="Tiny_macrocysts_regulators"/>
</dbReference>
<feature type="compositionally biased region" description="Low complexity" evidence="1">
    <location>
        <begin position="1203"/>
        <end position="1212"/>
    </location>
</feature>
<sequence>MQQHQELSFGQVLSIEIAKIGNYKNMFGTKALTLVLIHFISLMSFNLKFEKNQGYEYFTHFLSVFTRPPDILFIPISILVLILYIFLYGCLLLMSYLQYENQNKITMSKNKFKRLHMMLSLGIESAVWLSCPILSINLGLFNKQSSAWSAMPIVNIFLHSIIVLSYFYFYRSYQFNQLGLYRTFNLASYCYYLIVIFIVAIDWNTDLQIQPYIFWLLSIFKLIDIILFLPYKMTFENKVYMFGCTGLFIVSLLGSLSQITSSINGDNIFEIFLLAFPIFFYLFRQLQSWKWQDLILYMRSGSMKQMDIKKLCSSLEALVWYIEQARMDSYIFMLSLFVLKYHTENCNDPNCECKEDLSKSNTQNGESMTHRSSFQSRTALLSNGDKNSNPQNISQNLDVSQFQKTIKDGSRKNDSFVGGIQPQYEQQTIRATKAIVYQPMKFIQNNIINEDLISQYVKRQFHQTIQQLSFSLHLDEVEYLSLKYISFMFSFKQNSLSSLTKLKQIQSRTVQFSYFFRNVTKVTESQFIDALKLKHFEDKNSYDDVVKMNVTEIWRLEMVKDDIVKSIVSVLRKKITLWENLCSGDIQNMNRFLEDIIKISLQIEQSRNKIDLILSDFTNQVQRNYSYYLKYQCFRSLFFDSDYKQAVIYQRKVEDSWQLSRAAQKQGQIGNFQWLSGDLVTLEVSAGVQSGQIIKGVSNRLVDMLGYSNYEDMIQNLRIRGLQSSHQNQNSDKLQISSIMPPYLTASHNYFISRFIHRGYTYYYDKPITSYACDSQGFVFPVNINLSFNFQNLSDFTLLGSILKIKDDDEYLIFDEWGRILGVSMHTFDKLILKGALDEFGIVQYKSVNQKFEKLGNLKNALLNKIARDDNAKLFKKTITMHQKQSTTKSQIKRTYQKPSDILLQFGSIQHFLPQVGKSITELLAKDIFKKLQRESQEQFNKLTDNQKAQENQQQNNNRLFEKQASNIFQRQISQFIDKQQSLNQGGLSSAMLDKDQYRNFIMNNFIDDKGLMKKNTSLLQDERLVLYVPRNYNELIEYFNDAGERFMESKNDLETKSIRRQQMQNKYSYIKQQQNCYHLFDAEFQDFIDNKVRKYYSKALLKEALDSHDAKLLQQVRYKCVSSIDVGVGGVSDKDQFLYFVCKLSSLNLQTAKRKDVLKIHMKKEKNQQFDGGEELRKSLIQQVSSMDSFDKEKPRKSLPYQQQESFGPPQQQIKYKGEIDQPIIVTLAIPDSRTYLSSLDRDDGPNMKVKFEAQNQKLNDSSFDIDNSMKESFIPNSGNHSMTQSLNLNVPQLMRQNSIEKIKQSQNQNKEYLKEQSSSLSEKKEEPPKKKLKLSFLKKMEKALVPKDPPSETPTTPNGPSFLLTQQKQQQQQQQQQQQPKEIQQPTELQQPEKQPSSFSVPEEKKNSLFNPLGLFAKLFGRLNLRRVSNLEIKNDQFESQEQGFRENSENSEKGDMKRSGHSTPSGTNSMSSNNITSQGDQQEDDGELNNDDELVNIFEVMSQASNHQSIKSISAISMATNISLRCLKYLPRQAKSLQIFKIILIILNISCITSLLLTTQNYFDNLSVDSLSLRINNQYRYSAIILQSSNQIDQQQIINFDQIPNITLMNQIISYCYNLSINISQSYFDVIDSIQNAVQFPLPQLDVLQIPDDYYIVSLQEFLTQQKIEIDSIEFIQNYNRSDASFQQLYNNSIDYLLNRLVFTQSQINNMSQQLRTSKNNNVLNKALIVTYLMVSFGGLHLIVILLIVPFIRQINNIYFRVLCIVSRVTQEEAEDEIKKLTLSQHLLETQDDSWVTQNQIKLIFYNKSKEIDLNEKYTKNGNIKAKGKESSYFYSKLSDTTLSIWKDMGLYIMISSISIGYLIFSIVIIQTQINTFTPFIDNFDETVSTSVYTTSLISKLSITPQRYLNLQQTSIPTQFTLLNFQQNQQISYFLQTISSDTNKIKSFITDMSKFLEQLNLDYGYDSNSSKILINSEKYQSRLPYIQQLSVLSEINHLLKDNLCYYSQETLCQQQLQFDYFDTGLMGALDILQKMQFSYQSFLNEYHQIQYSDQQNNTNLINAYYNSQDYKFLVMYGQELIFKTFNRLLLLLETFLIDEKESKNQLIQNLFIGIGIPIMIMTILLAVLEMNLLKQKVRRVMLSLTFLPTFKFQDKIVLSLIKAILKI</sequence>
<gene>
    <name evidence="3" type="ORF">PPRIM_AZ9-3.1.T0880139</name>
</gene>
<evidence type="ECO:0000256" key="2">
    <source>
        <dbReference type="SAM" id="Phobius"/>
    </source>
</evidence>
<dbReference type="Proteomes" id="UP000688137">
    <property type="component" value="Unassembled WGS sequence"/>
</dbReference>
<feature type="compositionally biased region" description="Basic and acidic residues" evidence="1">
    <location>
        <begin position="1446"/>
        <end position="1461"/>
    </location>
</feature>
<feature type="transmembrane region" description="Helical" evidence="2">
    <location>
        <begin position="71"/>
        <end position="97"/>
    </location>
</feature>
<evidence type="ECO:0000256" key="1">
    <source>
        <dbReference type="SAM" id="MobiDB-lite"/>
    </source>
</evidence>
<comment type="caution">
    <text evidence="3">The sequence shown here is derived from an EMBL/GenBank/DDBJ whole genome shotgun (WGS) entry which is preliminary data.</text>
</comment>
<feature type="transmembrane region" description="Helical" evidence="2">
    <location>
        <begin position="118"/>
        <end position="141"/>
    </location>
</feature>
<dbReference type="OMA" id="HTENCND"/>
<proteinExistence type="predicted"/>
<feature type="region of interest" description="Disordered" evidence="1">
    <location>
        <begin position="1305"/>
        <end position="1407"/>
    </location>
</feature>
<evidence type="ECO:0008006" key="5">
    <source>
        <dbReference type="Google" id="ProtNLM"/>
    </source>
</evidence>
<feature type="transmembrane region" description="Helical" evidence="2">
    <location>
        <begin position="181"/>
        <end position="201"/>
    </location>
</feature>
<evidence type="ECO:0000313" key="3">
    <source>
        <dbReference type="EMBL" id="CAD8091575.1"/>
    </source>
</evidence>
<reference evidence="3" key="1">
    <citation type="submission" date="2021-01" db="EMBL/GenBank/DDBJ databases">
        <authorList>
            <consortium name="Genoscope - CEA"/>
            <person name="William W."/>
        </authorList>
    </citation>
    <scope>NUCLEOTIDE SEQUENCE</scope>
</reference>
<dbReference type="PANTHER" id="PTHR31600:SF2">
    <property type="entry name" value="GAMETE ENRICHED GENE 10 PROTEIN-RELATED"/>
    <property type="match status" value="1"/>
</dbReference>
<feature type="compositionally biased region" description="Polar residues" evidence="1">
    <location>
        <begin position="1464"/>
        <end position="1482"/>
    </location>
</feature>
<feature type="region of interest" description="Disordered" evidence="1">
    <location>
        <begin position="1440"/>
        <end position="1491"/>
    </location>
</feature>
<keyword evidence="2" id="KW-1133">Transmembrane helix</keyword>
<feature type="transmembrane region" description="Helical" evidence="2">
    <location>
        <begin position="1854"/>
        <end position="1873"/>
    </location>
</feature>
<keyword evidence="2" id="KW-0472">Membrane</keyword>
<accession>A0A8S1NR34</accession>
<dbReference type="EMBL" id="CAJJDM010000091">
    <property type="protein sequence ID" value="CAD8091575.1"/>
    <property type="molecule type" value="Genomic_DNA"/>
</dbReference>
<feature type="transmembrane region" description="Helical" evidence="2">
    <location>
        <begin position="239"/>
        <end position="261"/>
    </location>
</feature>
<keyword evidence="2" id="KW-0812">Transmembrane</keyword>
<keyword evidence="4" id="KW-1185">Reference proteome</keyword>
<feature type="transmembrane region" description="Helical" evidence="2">
    <location>
        <begin position="27"/>
        <end position="47"/>
    </location>
</feature>
<feature type="transmembrane region" description="Helical" evidence="2">
    <location>
        <begin position="1732"/>
        <end position="1755"/>
    </location>
</feature>
<name>A0A8S1NR34_PARPR</name>
<evidence type="ECO:0000313" key="4">
    <source>
        <dbReference type="Proteomes" id="UP000688137"/>
    </source>
</evidence>
<protein>
    <recommendedName>
        <fullName evidence="5">Transmembrane protein</fullName>
    </recommendedName>
</protein>
<feature type="compositionally biased region" description="Low complexity" evidence="1">
    <location>
        <begin position="1367"/>
        <end position="1390"/>
    </location>
</feature>
<dbReference type="PANTHER" id="PTHR31600">
    <property type="entry name" value="TINY MACROCYSTS PROTEIN B-RELATED"/>
    <property type="match status" value="1"/>
</dbReference>
<feature type="compositionally biased region" description="Polar residues" evidence="1">
    <location>
        <begin position="1391"/>
        <end position="1402"/>
    </location>
</feature>
<feature type="region of interest" description="Disordered" evidence="1">
    <location>
        <begin position="1188"/>
        <end position="1212"/>
    </location>
</feature>
<feature type="transmembrane region" description="Helical" evidence="2">
    <location>
        <begin position="213"/>
        <end position="232"/>
    </location>
</feature>
<organism evidence="3 4">
    <name type="scientific">Paramecium primaurelia</name>
    <dbReference type="NCBI Taxonomy" id="5886"/>
    <lineage>
        <taxon>Eukaryota</taxon>
        <taxon>Sar</taxon>
        <taxon>Alveolata</taxon>
        <taxon>Ciliophora</taxon>
        <taxon>Intramacronucleata</taxon>
        <taxon>Oligohymenophorea</taxon>
        <taxon>Peniculida</taxon>
        <taxon>Parameciidae</taxon>
        <taxon>Paramecium</taxon>
    </lineage>
</organism>
<feature type="transmembrane region" description="Helical" evidence="2">
    <location>
        <begin position="147"/>
        <end position="169"/>
    </location>
</feature>